<dbReference type="InterPro" id="IPR050194">
    <property type="entry name" value="Glycosyltransferase_grp1"/>
</dbReference>
<accession>A0A5B9QHY7</accession>
<dbReference type="AlphaFoldDB" id="A0A5B9QHY7"/>
<keyword evidence="3" id="KW-0328">Glycosyltransferase</keyword>
<feature type="domain" description="Glycosyl transferase family 1" evidence="1">
    <location>
        <begin position="196"/>
        <end position="348"/>
    </location>
</feature>
<dbReference type="KEGG" id="rul:UC8_06260"/>
<dbReference type="Proteomes" id="UP000325286">
    <property type="component" value="Chromosome"/>
</dbReference>
<dbReference type="EMBL" id="CP042914">
    <property type="protein sequence ID" value="QEG38668.1"/>
    <property type="molecule type" value="Genomic_DNA"/>
</dbReference>
<evidence type="ECO:0000259" key="2">
    <source>
        <dbReference type="Pfam" id="PF13439"/>
    </source>
</evidence>
<sequence>MITILFVIDTLEVGGTEQSLLQLVRGLPRDQFRCVVCALYPGRTLAKEFAASDVEVVCLDLPGKYQFPTAIRRLTSVVKRVTPDLVHTMLFRASQVGRIAGWRNGIPVISSFVNVPYDRSRRMVDKASRGWKLRGLQCLDAMTARVVSRFHSVSEFAKTSNCQALRIADDRVVVVPRGRDPQQFAAREHPTCRPATPVVMNVGRLIEQKGQVHLIAAIQDVRCQDPDVKLQIAGDGPLRETLERLVQRLRLDQHVELLGRCLDVSERLSTADVFVFPSLYEGLPGAMIEAMFAGCPIVAADIPQVRELIQHQQSGLLVPPADAKALGAGICRLLRDRKLALRLGLEARRIALAKYDIHVVTRQMTSLYQQVLSDYHARGGE</sequence>
<proteinExistence type="predicted"/>
<organism evidence="3 4">
    <name type="scientific">Roseimaritima ulvae</name>
    <dbReference type="NCBI Taxonomy" id="980254"/>
    <lineage>
        <taxon>Bacteria</taxon>
        <taxon>Pseudomonadati</taxon>
        <taxon>Planctomycetota</taxon>
        <taxon>Planctomycetia</taxon>
        <taxon>Pirellulales</taxon>
        <taxon>Pirellulaceae</taxon>
        <taxon>Roseimaritima</taxon>
    </lineage>
</organism>
<reference evidence="3 4" key="1">
    <citation type="submission" date="2019-08" db="EMBL/GenBank/DDBJ databases">
        <title>Deep-cultivation of Planctomycetes and their phenomic and genomic characterization uncovers novel biology.</title>
        <authorList>
            <person name="Wiegand S."/>
            <person name="Jogler M."/>
            <person name="Boedeker C."/>
            <person name="Pinto D."/>
            <person name="Vollmers J."/>
            <person name="Rivas-Marin E."/>
            <person name="Kohn T."/>
            <person name="Peeters S.H."/>
            <person name="Heuer A."/>
            <person name="Rast P."/>
            <person name="Oberbeckmann S."/>
            <person name="Bunk B."/>
            <person name="Jeske O."/>
            <person name="Meyerdierks A."/>
            <person name="Storesund J.E."/>
            <person name="Kallscheuer N."/>
            <person name="Luecker S."/>
            <person name="Lage O.M."/>
            <person name="Pohl T."/>
            <person name="Merkel B.J."/>
            <person name="Hornburger P."/>
            <person name="Mueller R.-W."/>
            <person name="Bruemmer F."/>
            <person name="Labrenz M."/>
            <person name="Spormann A.M."/>
            <person name="Op den Camp H."/>
            <person name="Overmann J."/>
            <person name="Amann R."/>
            <person name="Jetten M.S.M."/>
            <person name="Mascher T."/>
            <person name="Medema M.H."/>
            <person name="Devos D.P."/>
            <person name="Kaster A.-K."/>
            <person name="Ovreas L."/>
            <person name="Rohde M."/>
            <person name="Galperin M.Y."/>
            <person name="Jogler C."/>
        </authorList>
    </citation>
    <scope>NUCLEOTIDE SEQUENCE [LARGE SCALE GENOMIC DNA]</scope>
    <source>
        <strain evidence="3 4">UC8</strain>
    </source>
</reference>
<dbReference type="PANTHER" id="PTHR45947">
    <property type="entry name" value="SULFOQUINOVOSYL TRANSFERASE SQD2"/>
    <property type="match status" value="1"/>
</dbReference>
<dbReference type="CDD" id="cd03801">
    <property type="entry name" value="GT4_PimA-like"/>
    <property type="match status" value="1"/>
</dbReference>
<evidence type="ECO:0000313" key="3">
    <source>
        <dbReference type="EMBL" id="QEG38668.1"/>
    </source>
</evidence>
<dbReference type="EC" id="2.4.1.301" evidence="3"/>
<dbReference type="SUPFAM" id="SSF53756">
    <property type="entry name" value="UDP-Glycosyltransferase/glycogen phosphorylase"/>
    <property type="match status" value="1"/>
</dbReference>
<dbReference type="InterPro" id="IPR028098">
    <property type="entry name" value="Glyco_trans_4-like_N"/>
</dbReference>
<feature type="domain" description="Glycosyltransferase subfamily 4-like N-terminal" evidence="2">
    <location>
        <begin position="13"/>
        <end position="182"/>
    </location>
</feature>
<keyword evidence="4" id="KW-1185">Reference proteome</keyword>
<dbReference type="Gene3D" id="3.40.50.2000">
    <property type="entry name" value="Glycogen Phosphorylase B"/>
    <property type="match status" value="2"/>
</dbReference>
<gene>
    <name evidence="3" type="primary">kanE_1</name>
    <name evidence="3" type="ORF">UC8_06260</name>
</gene>
<dbReference type="InterPro" id="IPR001296">
    <property type="entry name" value="Glyco_trans_1"/>
</dbReference>
<keyword evidence="3" id="KW-0808">Transferase</keyword>
<evidence type="ECO:0000259" key="1">
    <source>
        <dbReference type="Pfam" id="PF00534"/>
    </source>
</evidence>
<dbReference type="PANTHER" id="PTHR45947:SF14">
    <property type="entry name" value="SLL1723 PROTEIN"/>
    <property type="match status" value="1"/>
</dbReference>
<dbReference type="RefSeq" id="WP_084428310.1">
    <property type="nucleotide sequence ID" value="NZ_CP042914.1"/>
</dbReference>
<dbReference type="Pfam" id="PF00534">
    <property type="entry name" value="Glycos_transf_1"/>
    <property type="match status" value="1"/>
</dbReference>
<dbReference type="OrthoDB" id="9804196at2"/>
<evidence type="ECO:0000313" key="4">
    <source>
        <dbReference type="Proteomes" id="UP000325286"/>
    </source>
</evidence>
<protein>
    <submittedName>
        <fullName evidence="3">Alpha-D-kanosaminyltransferase</fullName>
        <ecNumber evidence="3">2.4.1.301</ecNumber>
    </submittedName>
</protein>
<name>A0A5B9QHY7_9BACT</name>
<dbReference type="Pfam" id="PF13439">
    <property type="entry name" value="Glyco_transf_4"/>
    <property type="match status" value="1"/>
</dbReference>
<dbReference type="GO" id="GO:0016757">
    <property type="term" value="F:glycosyltransferase activity"/>
    <property type="evidence" value="ECO:0007669"/>
    <property type="project" value="UniProtKB-KW"/>
</dbReference>